<dbReference type="AlphaFoldDB" id="A0AAE1N2F5"/>
<organism evidence="2 3">
    <name type="scientific">Acacia crassicarpa</name>
    <name type="common">northern wattle</name>
    <dbReference type="NCBI Taxonomy" id="499986"/>
    <lineage>
        <taxon>Eukaryota</taxon>
        <taxon>Viridiplantae</taxon>
        <taxon>Streptophyta</taxon>
        <taxon>Embryophyta</taxon>
        <taxon>Tracheophyta</taxon>
        <taxon>Spermatophyta</taxon>
        <taxon>Magnoliopsida</taxon>
        <taxon>eudicotyledons</taxon>
        <taxon>Gunneridae</taxon>
        <taxon>Pentapetalae</taxon>
        <taxon>rosids</taxon>
        <taxon>fabids</taxon>
        <taxon>Fabales</taxon>
        <taxon>Fabaceae</taxon>
        <taxon>Caesalpinioideae</taxon>
        <taxon>mimosoid clade</taxon>
        <taxon>Acacieae</taxon>
        <taxon>Acacia</taxon>
    </lineage>
</organism>
<dbReference type="EMBL" id="JAWXYG010000002">
    <property type="protein sequence ID" value="KAK4282023.1"/>
    <property type="molecule type" value="Genomic_DNA"/>
</dbReference>
<sequence>MAYLNLNTLLLLALAVLLPTASLAQSVGVGVDDVDDAVELQVEGDVICSATGNPVEGGPNAGSADAGVSLICGKMGAAVAVGVTDEKGHYHLSAQVKAEVGELVKGNECGVRVKLPVPSCTALNHQGALYAPARILHTAASDKVLCLAVNLFTLIL</sequence>
<dbReference type="InterPro" id="IPR040404">
    <property type="entry name" value="Phylloplanin-like"/>
</dbReference>
<dbReference type="Proteomes" id="UP001293593">
    <property type="component" value="Unassembled WGS sequence"/>
</dbReference>
<feature type="signal peptide" evidence="1">
    <location>
        <begin position="1"/>
        <end position="24"/>
    </location>
</feature>
<proteinExistence type="predicted"/>
<keyword evidence="1" id="KW-0732">Signal</keyword>
<accession>A0AAE1N2F5</accession>
<dbReference type="PANTHER" id="PTHR34458">
    <property type="entry name" value="POLLEN OLE E 1 ALLERGEN AND EXTENSIN FAMILY PROTEIN-RELATED"/>
    <property type="match status" value="1"/>
</dbReference>
<protein>
    <submittedName>
        <fullName evidence="2">Uncharacterized protein</fullName>
    </submittedName>
</protein>
<evidence type="ECO:0000313" key="2">
    <source>
        <dbReference type="EMBL" id="KAK4282023.1"/>
    </source>
</evidence>
<evidence type="ECO:0000256" key="1">
    <source>
        <dbReference type="SAM" id="SignalP"/>
    </source>
</evidence>
<feature type="chain" id="PRO_5041950055" evidence="1">
    <location>
        <begin position="25"/>
        <end position="156"/>
    </location>
</feature>
<keyword evidence="3" id="KW-1185">Reference proteome</keyword>
<name>A0AAE1N2F5_9FABA</name>
<evidence type="ECO:0000313" key="3">
    <source>
        <dbReference type="Proteomes" id="UP001293593"/>
    </source>
</evidence>
<comment type="caution">
    <text evidence="2">The sequence shown here is derived from an EMBL/GenBank/DDBJ whole genome shotgun (WGS) entry which is preliminary data.</text>
</comment>
<dbReference type="PANTHER" id="PTHR34458:SF11">
    <property type="entry name" value="MD-2-RELATED LIPID-RECOGNITION DOMAIN-CONTAINING PROTEIN"/>
    <property type="match status" value="1"/>
</dbReference>
<reference evidence="2" key="1">
    <citation type="submission" date="2023-10" db="EMBL/GenBank/DDBJ databases">
        <title>Chromosome-level genome of the transformable northern wattle, Acacia crassicarpa.</title>
        <authorList>
            <person name="Massaro I."/>
            <person name="Sinha N.R."/>
            <person name="Poethig S."/>
            <person name="Leichty A.R."/>
        </authorList>
    </citation>
    <scope>NUCLEOTIDE SEQUENCE</scope>
    <source>
        <strain evidence="2">Acra3RX</strain>
        <tissue evidence="2">Leaf</tissue>
    </source>
</reference>
<gene>
    <name evidence="2" type="ORF">QN277_013450</name>
</gene>